<evidence type="ECO:0000256" key="9">
    <source>
        <dbReference type="SAM" id="Phobius"/>
    </source>
</evidence>
<dbReference type="Pfam" id="PF04066">
    <property type="entry name" value="MrpF_PhaF"/>
    <property type="match status" value="1"/>
</dbReference>
<feature type="transmembrane region" description="Helical" evidence="9">
    <location>
        <begin position="33"/>
        <end position="53"/>
    </location>
</feature>
<reference evidence="10 11" key="1">
    <citation type="submission" date="2020-07" db="EMBL/GenBank/DDBJ databases">
        <title>MOT database genomes.</title>
        <authorList>
            <person name="Joseph S."/>
            <person name="Aduse-Opoku J."/>
            <person name="Hashim A."/>
            <person name="Wade W."/>
            <person name="Curtis M."/>
        </authorList>
    </citation>
    <scope>NUCLEOTIDE SEQUENCE [LARGE SCALE GENOMIC DNA]</scope>
    <source>
        <strain evidence="10 11">DSM 100099</strain>
    </source>
</reference>
<comment type="caution">
    <text evidence="10">The sequence shown here is derived from an EMBL/GenBank/DDBJ whole genome shotgun (WGS) entry which is preliminary data.</text>
</comment>
<dbReference type="AlphaFoldDB" id="A0A853EWA2"/>
<organism evidence="10 11">
    <name type="scientific">Sanguibacter inulinus</name>
    <dbReference type="NCBI Taxonomy" id="60922"/>
    <lineage>
        <taxon>Bacteria</taxon>
        <taxon>Bacillati</taxon>
        <taxon>Actinomycetota</taxon>
        <taxon>Actinomycetes</taxon>
        <taxon>Micrococcales</taxon>
        <taxon>Sanguibacteraceae</taxon>
        <taxon>Sanguibacter</taxon>
    </lineage>
</organism>
<feature type="transmembrane region" description="Helical" evidence="9">
    <location>
        <begin position="60"/>
        <end position="82"/>
    </location>
</feature>
<evidence type="ECO:0000256" key="3">
    <source>
        <dbReference type="ARBA" id="ARBA00022448"/>
    </source>
</evidence>
<comment type="similarity">
    <text evidence="2">Belongs to the CPA3 antiporters (TC 2.A.63) subunit F family.</text>
</comment>
<keyword evidence="3" id="KW-0813">Transport</keyword>
<dbReference type="InterPro" id="IPR007208">
    <property type="entry name" value="MrpF/PhaF-like"/>
</dbReference>
<dbReference type="PANTHER" id="PTHR34702:SF1">
    <property type="entry name" value="NA(+)_H(+) ANTIPORTER SUBUNIT F"/>
    <property type="match status" value="1"/>
</dbReference>
<evidence type="ECO:0000256" key="2">
    <source>
        <dbReference type="ARBA" id="ARBA00009212"/>
    </source>
</evidence>
<dbReference type="PANTHER" id="PTHR34702">
    <property type="entry name" value="NA(+)/H(+) ANTIPORTER SUBUNIT F1"/>
    <property type="match status" value="1"/>
</dbReference>
<evidence type="ECO:0000256" key="7">
    <source>
        <dbReference type="ARBA" id="ARBA00023136"/>
    </source>
</evidence>
<evidence type="ECO:0000313" key="10">
    <source>
        <dbReference type="EMBL" id="NYS94700.1"/>
    </source>
</evidence>
<proteinExistence type="inferred from homology"/>
<feature type="compositionally biased region" description="Basic and acidic residues" evidence="8">
    <location>
        <begin position="103"/>
        <end position="130"/>
    </location>
</feature>
<protein>
    <submittedName>
        <fullName evidence="10">pH regulation protein F</fullName>
    </submittedName>
</protein>
<evidence type="ECO:0000313" key="11">
    <source>
        <dbReference type="Proteomes" id="UP000561011"/>
    </source>
</evidence>
<accession>A0A853EWA2</accession>
<name>A0A853EWA2_9MICO</name>
<keyword evidence="4" id="KW-1003">Cell membrane</keyword>
<comment type="subcellular location">
    <subcellularLocation>
        <location evidence="1">Cell membrane</location>
        <topology evidence="1">Multi-pass membrane protein</topology>
    </subcellularLocation>
</comment>
<dbReference type="GO" id="GO:0015385">
    <property type="term" value="F:sodium:proton antiporter activity"/>
    <property type="evidence" value="ECO:0007669"/>
    <property type="project" value="TreeGrafter"/>
</dbReference>
<sequence length="155" mass="16403">MTVVAIICGVMLVTAAILALIRAERGPSMLDRTVALDVFVTTLVGGIVLESALSGRLDTLPILIVLSLVGFVGSVTIARFAAVEPEGEGRVRTLEEIAQEEAARVEADADHPILDEPRDLIEPKDPKGSEHTTTIGSIPQAAKAVQDITGPKEER</sequence>
<keyword evidence="7 9" id="KW-0472">Membrane</keyword>
<evidence type="ECO:0000256" key="5">
    <source>
        <dbReference type="ARBA" id="ARBA00022692"/>
    </source>
</evidence>
<evidence type="ECO:0000256" key="6">
    <source>
        <dbReference type="ARBA" id="ARBA00022989"/>
    </source>
</evidence>
<evidence type="ECO:0000256" key="8">
    <source>
        <dbReference type="SAM" id="MobiDB-lite"/>
    </source>
</evidence>
<evidence type="ECO:0000256" key="4">
    <source>
        <dbReference type="ARBA" id="ARBA00022475"/>
    </source>
</evidence>
<evidence type="ECO:0000256" key="1">
    <source>
        <dbReference type="ARBA" id="ARBA00004651"/>
    </source>
</evidence>
<dbReference type="Proteomes" id="UP000561011">
    <property type="component" value="Unassembled WGS sequence"/>
</dbReference>
<gene>
    <name evidence="10" type="ORF">HZZ10_14365</name>
</gene>
<keyword evidence="5 9" id="KW-0812">Transmembrane</keyword>
<feature type="region of interest" description="Disordered" evidence="8">
    <location>
        <begin position="103"/>
        <end position="155"/>
    </location>
</feature>
<keyword evidence="6 9" id="KW-1133">Transmembrane helix</keyword>
<keyword evidence="11" id="KW-1185">Reference proteome</keyword>
<dbReference type="EMBL" id="JACBYE010000041">
    <property type="protein sequence ID" value="NYS94700.1"/>
    <property type="molecule type" value="Genomic_DNA"/>
</dbReference>
<dbReference type="RefSeq" id="WP_082543690.1">
    <property type="nucleotide sequence ID" value="NZ_JACBYE010000041.1"/>
</dbReference>
<dbReference type="GO" id="GO:0005886">
    <property type="term" value="C:plasma membrane"/>
    <property type="evidence" value="ECO:0007669"/>
    <property type="project" value="UniProtKB-SubCell"/>
</dbReference>